<evidence type="ECO:0000256" key="4">
    <source>
        <dbReference type="ARBA" id="ARBA00022833"/>
    </source>
</evidence>
<comment type="cofactor">
    <cofactor evidence="1 6">
        <name>Zn(2+)</name>
        <dbReference type="ChEBI" id="CHEBI:29105"/>
    </cofactor>
</comment>
<dbReference type="InterPro" id="IPR013149">
    <property type="entry name" value="ADH-like_C"/>
</dbReference>
<gene>
    <name evidence="8" type="ORF">HMPREF9447_05041</name>
</gene>
<dbReference type="PROSITE" id="PS00059">
    <property type="entry name" value="ADH_ZINC"/>
    <property type="match status" value="1"/>
</dbReference>
<protein>
    <submittedName>
        <fullName evidence="8">Chlorophyll synthesis pathway, bchC</fullName>
    </submittedName>
</protein>
<dbReference type="InterPro" id="IPR002328">
    <property type="entry name" value="ADH_Zn_CS"/>
</dbReference>
<dbReference type="PANTHER" id="PTHR43161">
    <property type="entry name" value="SORBITOL DEHYDROGENASE"/>
    <property type="match status" value="1"/>
</dbReference>
<dbReference type="Gene3D" id="3.40.50.720">
    <property type="entry name" value="NAD(P)-binding Rossmann-like Domain"/>
    <property type="match status" value="1"/>
</dbReference>
<sequence length="347" mass="37587">MKNTMKVAVMLGIGRMGFEERPIPEVKPNEILVKLEYVGVCGSDIHYYETGRIGNYIVQPPFMLGHESAGVVVKVGPDVKHLKVGDKVALEPGKTCGHCHFCREGKYNLCSDVVFFATPPVDGVFAEYVAHEADLCFKLPENVDTLEGALIEPLAVGFHAANQGEAHAGQTAVIFGAGCIGLVSLMALKAEGVNTIYVVDIMEKRLEKALEVGATAVINSNKVNPIEEINKLTAGEGVNLVIETAGMEITTRQAINVARKGSNIVLVGYSKSGEMTLPISLAIDKELTFKSVFRYRHIYPMAIEAVASGKIDLRSIVTNIFDFDDIQNAMDMSVSDKSNIVKSVIKI</sequence>
<comment type="caution">
    <text evidence="8">The sequence shown here is derived from an EMBL/GenBank/DDBJ whole genome shotgun (WGS) entry which is preliminary data.</text>
</comment>
<dbReference type="EMBL" id="ADLF01000024">
    <property type="protein sequence ID" value="EKU87582.1"/>
    <property type="molecule type" value="Genomic_DNA"/>
</dbReference>
<dbReference type="RefSeq" id="WP_009132419.1">
    <property type="nucleotide sequence ID" value="NZ_JH992946.1"/>
</dbReference>
<evidence type="ECO:0000256" key="2">
    <source>
        <dbReference type="ARBA" id="ARBA00008072"/>
    </source>
</evidence>
<dbReference type="HOGENOM" id="CLU_026673_11_5_10"/>
<evidence type="ECO:0000313" key="9">
    <source>
        <dbReference type="Proteomes" id="UP000009872"/>
    </source>
</evidence>
<dbReference type="AlphaFoldDB" id="K9E9H5"/>
<dbReference type="SUPFAM" id="SSF50129">
    <property type="entry name" value="GroES-like"/>
    <property type="match status" value="1"/>
</dbReference>
<dbReference type="SMART" id="SM00829">
    <property type="entry name" value="PKS_ER"/>
    <property type="match status" value="1"/>
</dbReference>
<evidence type="ECO:0000313" key="8">
    <source>
        <dbReference type="EMBL" id="EKU87582.1"/>
    </source>
</evidence>
<dbReference type="Proteomes" id="UP000009872">
    <property type="component" value="Unassembled WGS sequence"/>
</dbReference>
<evidence type="ECO:0000259" key="7">
    <source>
        <dbReference type="SMART" id="SM00829"/>
    </source>
</evidence>
<accession>K9E9H5</accession>
<dbReference type="Pfam" id="PF08240">
    <property type="entry name" value="ADH_N"/>
    <property type="match status" value="1"/>
</dbReference>
<keyword evidence="4 6" id="KW-0862">Zinc</keyword>
<organism evidence="8 9">
    <name type="scientific">Bacteroides oleiciplenus YIT 12058</name>
    <dbReference type="NCBI Taxonomy" id="742727"/>
    <lineage>
        <taxon>Bacteria</taxon>
        <taxon>Pseudomonadati</taxon>
        <taxon>Bacteroidota</taxon>
        <taxon>Bacteroidia</taxon>
        <taxon>Bacteroidales</taxon>
        <taxon>Bacteroidaceae</taxon>
        <taxon>Bacteroides</taxon>
    </lineage>
</organism>
<evidence type="ECO:0000256" key="1">
    <source>
        <dbReference type="ARBA" id="ARBA00001947"/>
    </source>
</evidence>
<proteinExistence type="inferred from homology"/>
<dbReference type="PANTHER" id="PTHR43161:SF9">
    <property type="entry name" value="SORBITOL DEHYDROGENASE"/>
    <property type="match status" value="1"/>
</dbReference>
<dbReference type="SUPFAM" id="SSF51735">
    <property type="entry name" value="NAD(P)-binding Rossmann-fold domains"/>
    <property type="match status" value="1"/>
</dbReference>
<reference evidence="8 9" key="1">
    <citation type="submission" date="2012-09" db="EMBL/GenBank/DDBJ databases">
        <title>The Genome Sequence of Bacteroides oleiciplenus YIT 12058.</title>
        <authorList>
            <consortium name="The Broad Institute Genome Sequencing Platform"/>
            <person name="Earl A."/>
            <person name="Ward D."/>
            <person name="Feldgarden M."/>
            <person name="Gevers D."/>
            <person name="Morotomi M."/>
            <person name="Walker B."/>
            <person name="Young S.K."/>
            <person name="Zeng Q."/>
            <person name="Gargeya S."/>
            <person name="Fitzgerald M."/>
            <person name="Haas B."/>
            <person name="Abouelleil A."/>
            <person name="Alvarado L."/>
            <person name="Arachchi H.M."/>
            <person name="Berlin A.M."/>
            <person name="Chapman S.B."/>
            <person name="Goldberg J."/>
            <person name="Griggs A."/>
            <person name="Gujja S."/>
            <person name="Hansen M."/>
            <person name="Howarth C."/>
            <person name="Imamovic A."/>
            <person name="Larimer J."/>
            <person name="McCowen C."/>
            <person name="Montmayeur A."/>
            <person name="Murphy C."/>
            <person name="Neiman D."/>
            <person name="Pearson M."/>
            <person name="Priest M."/>
            <person name="Roberts A."/>
            <person name="Saif S."/>
            <person name="Shea T."/>
            <person name="Sisk P."/>
            <person name="Sykes S."/>
            <person name="Wortman J."/>
            <person name="Nusbaum C."/>
            <person name="Birren B."/>
        </authorList>
    </citation>
    <scope>NUCLEOTIDE SEQUENCE [LARGE SCALE GENOMIC DNA]</scope>
    <source>
        <strain evidence="8 9">YIT 12058</strain>
    </source>
</reference>
<evidence type="ECO:0000256" key="6">
    <source>
        <dbReference type="RuleBase" id="RU361277"/>
    </source>
</evidence>
<dbReference type="InterPro" id="IPR011032">
    <property type="entry name" value="GroES-like_sf"/>
</dbReference>
<comment type="similarity">
    <text evidence="2 6">Belongs to the zinc-containing alcohol dehydrogenase family.</text>
</comment>
<dbReference type="STRING" id="742727.HMPREF9447_05041"/>
<evidence type="ECO:0000256" key="5">
    <source>
        <dbReference type="ARBA" id="ARBA00023002"/>
    </source>
</evidence>
<dbReference type="Gene3D" id="3.90.180.10">
    <property type="entry name" value="Medium-chain alcohol dehydrogenases, catalytic domain"/>
    <property type="match status" value="1"/>
</dbReference>
<keyword evidence="9" id="KW-1185">Reference proteome</keyword>
<dbReference type="CDD" id="cd05285">
    <property type="entry name" value="sorbitol_DH"/>
    <property type="match status" value="1"/>
</dbReference>
<dbReference type="InterPro" id="IPR013154">
    <property type="entry name" value="ADH-like_N"/>
</dbReference>
<keyword evidence="3 6" id="KW-0479">Metal-binding</keyword>
<name>K9E9H5_9BACE</name>
<dbReference type="GO" id="GO:0008270">
    <property type="term" value="F:zinc ion binding"/>
    <property type="evidence" value="ECO:0007669"/>
    <property type="project" value="InterPro"/>
</dbReference>
<keyword evidence="5" id="KW-0560">Oxidoreductase</keyword>
<evidence type="ECO:0000256" key="3">
    <source>
        <dbReference type="ARBA" id="ARBA00022723"/>
    </source>
</evidence>
<dbReference type="Pfam" id="PF00107">
    <property type="entry name" value="ADH_zinc_N"/>
    <property type="match status" value="1"/>
</dbReference>
<dbReference type="eggNOG" id="COG1063">
    <property type="taxonomic scope" value="Bacteria"/>
</dbReference>
<dbReference type="GO" id="GO:0016616">
    <property type="term" value="F:oxidoreductase activity, acting on the CH-OH group of donors, NAD or NADP as acceptor"/>
    <property type="evidence" value="ECO:0007669"/>
    <property type="project" value="InterPro"/>
</dbReference>
<dbReference type="InterPro" id="IPR036291">
    <property type="entry name" value="NAD(P)-bd_dom_sf"/>
</dbReference>
<dbReference type="InterPro" id="IPR020843">
    <property type="entry name" value="ER"/>
</dbReference>
<dbReference type="InterPro" id="IPR045306">
    <property type="entry name" value="SDH-like"/>
</dbReference>
<feature type="domain" description="Enoyl reductase (ER)" evidence="7">
    <location>
        <begin position="12"/>
        <end position="345"/>
    </location>
</feature>
<dbReference type="PATRIC" id="fig|742727.4.peg.5148"/>
<dbReference type="OrthoDB" id="9787435at2"/>